<dbReference type="GO" id="GO:0005763">
    <property type="term" value="C:mitochondrial small ribosomal subunit"/>
    <property type="evidence" value="ECO:0007669"/>
    <property type="project" value="TreeGrafter"/>
</dbReference>
<dbReference type="EMBL" id="KL142395">
    <property type="protein sequence ID" value="KDR70846.1"/>
    <property type="molecule type" value="Genomic_DNA"/>
</dbReference>
<keyword evidence="5" id="KW-0496">Mitochondrion</keyword>
<evidence type="ECO:0000256" key="7">
    <source>
        <dbReference type="ARBA" id="ARBA00035140"/>
    </source>
</evidence>
<dbReference type="Pfam" id="PF10236">
    <property type="entry name" value="DAP3"/>
    <property type="match status" value="1"/>
</dbReference>
<dbReference type="PANTHER" id="PTHR12810">
    <property type="entry name" value="MITOCHONDRIAL 28S RIBOSOMAL PROTEIN S29"/>
    <property type="match status" value="1"/>
</dbReference>
<proteinExistence type="inferred from homology"/>
<dbReference type="Proteomes" id="UP000027222">
    <property type="component" value="Unassembled WGS sequence"/>
</dbReference>
<dbReference type="Gene3D" id="3.40.50.300">
    <property type="entry name" value="P-loop containing nucleotide triphosphate hydrolases"/>
    <property type="match status" value="1"/>
</dbReference>
<evidence type="ECO:0000313" key="9">
    <source>
        <dbReference type="Proteomes" id="UP000027222"/>
    </source>
</evidence>
<comment type="similarity">
    <text evidence="2">Belongs to the mitochondrion-specific ribosomal protein mS29 family.</text>
</comment>
<evidence type="ECO:0000256" key="4">
    <source>
        <dbReference type="ARBA" id="ARBA00022980"/>
    </source>
</evidence>
<evidence type="ECO:0000256" key="3">
    <source>
        <dbReference type="ARBA" id="ARBA00022946"/>
    </source>
</evidence>
<accession>A0A067SIW5</accession>
<dbReference type="InterPro" id="IPR019368">
    <property type="entry name" value="Ribosomal_mS29"/>
</dbReference>
<reference evidence="9" key="1">
    <citation type="journal article" date="2014" name="Proc. Natl. Acad. Sci. U.S.A.">
        <title>Extensive sampling of basidiomycete genomes demonstrates inadequacy of the white-rot/brown-rot paradigm for wood decay fungi.</title>
        <authorList>
            <person name="Riley R."/>
            <person name="Salamov A.A."/>
            <person name="Brown D.W."/>
            <person name="Nagy L.G."/>
            <person name="Floudas D."/>
            <person name="Held B.W."/>
            <person name="Levasseur A."/>
            <person name="Lombard V."/>
            <person name="Morin E."/>
            <person name="Otillar R."/>
            <person name="Lindquist E.A."/>
            <person name="Sun H."/>
            <person name="LaButti K.M."/>
            <person name="Schmutz J."/>
            <person name="Jabbour D."/>
            <person name="Luo H."/>
            <person name="Baker S.E."/>
            <person name="Pisabarro A.G."/>
            <person name="Walton J.D."/>
            <person name="Blanchette R.A."/>
            <person name="Henrissat B."/>
            <person name="Martin F."/>
            <person name="Cullen D."/>
            <person name="Hibbett D.S."/>
            <person name="Grigoriev I.V."/>
        </authorList>
    </citation>
    <scope>NUCLEOTIDE SEQUENCE [LARGE SCALE GENOMIC DNA]</scope>
    <source>
        <strain evidence="9">CBS 339.88</strain>
    </source>
</reference>
<organism evidence="8 9">
    <name type="scientific">Galerina marginata (strain CBS 339.88)</name>
    <dbReference type="NCBI Taxonomy" id="685588"/>
    <lineage>
        <taxon>Eukaryota</taxon>
        <taxon>Fungi</taxon>
        <taxon>Dikarya</taxon>
        <taxon>Basidiomycota</taxon>
        <taxon>Agaricomycotina</taxon>
        <taxon>Agaricomycetes</taxon>
        <taxon>Agaricomycetidae</taxon>
        <taxon>Agaricales</taxon>
        <taxon>Agaricineae</taxon>
        <taxon>Strophariaceae</taxon>
        <taxon>Galerina</taxon>
    </lineage>
</organism>
<dbReference type="SUPFAM" id="SSF52540">
    <property type="entry name" value="P-loop containing nucleoside triphosphate hydrolases"/>
    <property type="match status" value="1"/>
</dbReference>
<gene>
    <name evidence="8" type="ORF">GALMADRAFT_810886</name>
</gene>
<dbReference type="HOGENOM" id="CLU_042567_0_1_1"/>
<evidence type="ECO:0000256" key="6">
    <source>
        <dbReference type="ARBA" id="ARBA00023274"/>
    </source>
</evidence>
<comment type="subcellular location">
    <subcellularLocation>
        <location evidence="1">Mitochondrion</location>
    </subcellularLocation>
</comment>
<sequence length="385" mass="43470">MKHPLFNPSTVADLDVPMFAPHTVTNPASVGKLFEISPPEHDPLRIFGLPKKLRFEFHILTKPYTVMRQVTQDAIKLLTKAKNQSSLESRVVLTGHAGCGKSFLLLQAVEHCARDGWVVIYVPRAINLVNSTTPYIYDLRTQTYLQPAFSFQTLQRMLTVNQKALSNIPLVEDLVLDKQTVPKGTPLTRVIEIAMAERARTMAQSPLVLDAVMRSLDQQEAYPVLLAVDEFHSLYGQTKYRDPQFQHIQSYHLSLPRLIMEYASGRRSFARGAVLGALSVSQTHHPLPLELRDALQLDNLAAFPASPFQKRNRDMLVYTEGLKKLELPEKFTLEEAVGVFDLWKGRNVIGRDGYFYDEAFLGKYTESCGNPRDFVWKGLIGSLDA</sequence>
<evidence type="ECO:0000313" key="8">
    <source>
        <dbReference type="EMBL" id="KDR70846.1"/>
    </source>
</evidence>
<keyword evidence="9" id="KW-1185">Reference proteome</keyword>
<dbReference type="STRING" id="685588.A0A067SIW5"/>
<dbReference type="InterPro" id="IPR027417">
    <property type="entry name" value="P-loop_NTPase"/>
</dbReference>
<evidence type="ECO:0000256" key="5">
    <source>
        <dbReference type="ARBA" id="ARBA00023128"/>
    </source>
</evidence>
<protein>
    <recommendedName>
        <fullName evidence="7">Small ribosomal subunit protein mS29</fullName>
    </recommendedName>
</protein>
<dbReference type="PANTHER" id="PTHR12810:SF0">
    <property type="entry name" value="SMALL RIBOSOMAL SUBUNIT PROTEIN MS29"/>
    <property type="match status" value="1"/>
</dbReference>
<evidence type="ECO:0000256" key="1">
    <source>
        <dbReference type="ARBA" id="ARBA00004173"/>
    </source>
</evidence>
<evidence type="ECO:0000256" key="2">
    <source>
        <dbReference type="ARBA" id="ARBA00009863"/>
    </source>
</evidence>
<dbReference type="GO" id="GO:0003735">
    <property type="term" value="F:structural constituent of ribosome"/>
    <property type="evidence" value="ECO:0007669"/>
    <property type="project" value="TreeGrafter"/>
</dbReference>
<dbReference type="OrthoDB" id="274828at2759"/>
<keyword evidence="6" id="KW-0687">Ribonucleoprotein</keyword>
<name>A0A067SIW5_GALM3</name>
<keyword evidence="4" id="KW-0689">Ribosomal protein</keyword>
<keyword evidence="3" id="KW-0809">Transit peptide</keyword>
<dbReference type="AlphaFoldDB" id="A0A067SIW5"/>